<reference evidence="1" key="1">
    <citation type="submission" date="2018-05" db="EMBL/GenBank/DDBJ databases">
        <title>Draft genome of Mucuna pruriens seed.</title>
        <authorList>
            <person name="Nnadi N.E."/>
            <person name="Vos R."/>
            <person name="Hasami M.H."/>
            <person name="Devisetty U.K."/>
            <person name="Aguiy J.C."/>
        </authorList>
    </citation>
    <scope>NUCLEOTIDE SEQUENCE [LARGE SCALE GENOMIC DNA]</scope>
    <source>
        <strain evidence="1">JCA_2017</strain>
    </source>
</reference>
<comment type="caution">
    <text evidence="1">The sequence shown here is derived from an EMBL/GenBank/DDBJ whole genome shotgun (WGS) entry which is preliminary data.</text>
</comment>
<dbReference type="Proteomes" id="UP000257109">
    <property type="component" value="Unassembled WGS sequence"/>
</dbReference>
<evidence type="ECO:0000313" key="1">
    <source>
        <dbReference type="EMBL" id="RDX97419.1"/>
    </source>
</evidence>
<keyword evidence="2" id="KW-1185">Reference proteome</keyword>
<dbReference type="EMBL" id="QJKJ01003662">
    <property type="protein sequence ID" value="RDX97419.1"/>
    <property type="molecule type" value="Genomic_DNA"/>
</dbReference>
<protein>
    <submittedName>
        <fullName evidence="1">Uncharacterized protein</fullName>
    </submittedName>
</protein>
<organism evidence="1 2">
    <name type="scientific">Mucuna pruriens</name>
    <name type="common">Velvet bean</name>
    <name type="synonym">Dolichos pruriens</name>
    <dbReference type="NCBI Taxonomy" id="157652"/>
    <lineage>
        <taxon>Eukaryota</taxon>
        <taxon>Viridiplantae</taxon>
        <taxon>Streptophyta</taxon>
        <taxon>Embryophyta</taxon>
        <taxon>Tracheophyta</taxon>
        <taxon>Spermatophyta</taxon>
        <taxon>Magnoliopsida</taxon>
        <taxon>eudicotyledons</taxon>
        <taxon>Gunneridae</taxon>
        <taxon>Pentapetalae</taxon>
        <taxon>rosids</taxon>
        <taxon>fabids</taxon>
        <taxon>Fabales</taxon>
        <taxon>Fabaceae</taxon>
        <taxon>Papilionoideae</taxon>
        <taxon>50 kb inversion clade</taxon>
        <taxon>NPAAA clade</taxon>
        <taxon>indigoferoid/millettioid clade</taxon>
        <taxon>Phaseoleae</taxon>
        <taxon>Mucuna</taxon>
    </lineage>
</organism>
<feature type="non-terminal residue" evidence="1">
    <location>
        <position position="1"/>
    </location>
</feature>
<sequence length="164" mass="19411">MDMGNVSYSQVCIFLRYSLYFVNMFKMKRALTFFQSEVTMEESLKMKVFRGSMKKVVFFTISHLQEHHNKMTYIRKTLLMNCGKGENPTFHIYILLNMNVSFLTLRTILKSLISSLIMEYFLGYFETPKAYQAYIALLLEMEPKTINEALIDEGWIKDMQEELD</sequence>
<gene>
    <name evidence="1" type="ORF">CR513_19815</name>
</gene>
<evidence type="ECO:0000313" key="2">
    <source>
        <dbReference type="Proteomes" id="UP000257109"/>
    </source>
</evidence>
<dbReference type="AlphaFoldDB" id="A0A371H3Q5"/>
<accession>A0A371H3Q5</accession>
<dbReference type="OrthoDB" id="787177at2759"/>
<name>A0A371H3Q5_MUCPR</name>
<proteinExistence type="predicted"/>